<proteinExistence type="inferred from homology"/>
<evidence type="ECO:0000313" key="9">
    <source>
        <dbReference type="Proteomes" id="UP001488838"/>
    </source>
</evidence>
<accession>A0AAW0J8S6</accession>
<feature type="domain" description="SUI1" evidence="7">
    <location>
        <begin position="412"/>
        <end position="482"/>
    </location>
</feature>
<comment type="similarity">
    <text evidence="1">Belongs to the SUI1 family.</text>
</comment>
<dbReference type="Pfam" id="PF01253">
    <property type="entry name" value="SUI1"/>
    <property type="match status" value="1"/>
</dbReference>
<evidence type="ECO:0000256" key="1">
    <source>
        <dbReference type="ARBA" id="ARBA00005422"/>
    </source>
</evidence>
<dbReference type="FunFam" id="3.30.780.10:FF:000003">
    <property type="entry name" value="Eukaryotic translation initiation factor 1b"/>
    <property type="match status" value="1"/>
</dbReference>
<organism evidence="8 9">
    <name type="scientific">Myodes glareolus</name>
    <name type="common">Bank vole</name>
    <name type="synonym">Clethrionomys glareolus</name>
    <dbReference type="NCBI Taxonomy" id="447135"/>
    <lineage>
        <taxon>Eukaryota</taxon>
        <taxon>Metazoa</taxon>
        <taxon>Chordata</taxon>
        <taxon>Craniata</taxon>
        <taxon>Vertebrata</taxon>
        <taxon>Euteleostomi</taxon>
        <taxon>Mammalia</taxon>
        <taxon>Eutheria</taxon>
        <taxon>Euarchontoglires</taxon>
        <taxon>Glires</taxon>
        <taxon>Rodentia</taxon>
        <taxon>Myomorpha</taxon>
        <taxon>Muroidea</taxon>
        <taxon>Cricetidae</taxon>
        <taxon>Arvicolinae</taxon>
        <taxon>Myodes</taxon>
    </lineage>
</organism>
<protein>
    <recommendedName>
        <fullName evidence="7">SUI1 domain-containing protein</fullName>
    </recommendedName>
</protein>
<dbReference type="GO" id="GO:0080090">
    <property type="term" value="P:regulation of primary metabolic process"/>
    <property type="evidence" value="ECO:0007669"/>
    <property type="project" value="UniProtKB-ARBA"/>
</dbReference>
<sequence length="514" mass="56417">MKVIQELLERFRRSATEGSEPWRLRRAAASTAPFRSSCPPMNRGRTRLAPAQQGFPWLLSLRYLSAHWFQYLKHKPLLPHNLHKSTWSAADIDDPVQKHTEHLYGEYSRAIPNRALKRYPPQPSGHHDGHSVTQSLSLSQVMGSQEDAHLVVFSSCLDCLPKDGPQHVLLRTVPKLDCAITLVTHRLDFSSPLARCPPDALTSPVTSPPAVHPTALTSPVTSLPAVHPDALTSPVTSLPAVHPDALNSPVTSLPAVHPTALTSPVTSPPAVHPMALISPVTSPPAVHPVALTSPVTSPSAVHPTALTSPVISLPAPILMIPELHPYLDCNSYHYNTYKNEDKYLFQCCLRKAIFFNGKVTEPPPRTQLPLPRAPSLPDAPCPSSPPPVHSFDPFADASKGDDLLPAGTEDYIHIRIQQRNGRKTLTTVQGIADDYDKKKLVKAFKKKFACNGTVIEHPEYGEVIQLQGDQRKNICQFLIEIGLAKDDQLKRTISNLRALSDEVMLTLAQSQDAI</sequence>
<dbReference type="InterPro" id="IPR036877">
    <property type="entry name" value="SUI1_dom_sf"/>
</dbReference>
<comment type="caution">
    <text evidence="8">The sequence shown here is derived from an EMBL/GenBank/DDBJ whole genome shotgun (WGS) entry which is preliminary data.</text>
</comment>
<dbReference type="SUPFAM" id="SSF55159">
    <property type="entry name" value="eIF1-like"/>
    <property type="match status" value="1"/>
</dbReference>
<dbReference type="AlphaFoldDB" id="A0AAW0J8S6"/>
<dbReference type="NCBIfam" id="TIGR01160">
    <property type="entry name" value="SUI1_MOF2"/>
    <property type="match status" value="1"/>
</dbReference>
<keyword evidence="3" id="KW-0597">Phosphoprotein</keyword>
<keyword evidence="2" id="KW-0396">Initiation factor</keyword>
<evidence type="ECO:0000259" key="7">
    <source>
        <dbReference type="PROSITE" id="PS50296"/>
    </source>
</evidence>
<reference evidence="8 9" key="1">
    <citation type="journal article" date="2023" name="bioRxiv">
        <title>Conserved and derived expression patterns and positive selection on dental genes reveal complex evolutionary context of ever-growing rodent molars.</title>
        <authorList>
            <person name="Calamari Z.T."/>
            <person name="Song A."/>
            <person name="Cohen E."/>
            <person name="Akter M."/>
            <person name="Roy R.D."/>
            <person name="Hallikas O."/>
            <person name="Christensen M.M."/>
            <person name="Li P."/>
            <person name="Marangoni P."/>
            <person name="Jernvall J."/>
            <person name="Klein O.D."/>
        </authorList>
    </citation>
    <scope>NUCLEOTIDE SEQUENCE [LARGE SCALE GENOMIC DNA]</scope>
    <source>
        <strain evidence="8">V071</strain>
    </source>
</reference>
<feature type="region of interest" description="Disordered" evidence="6">
    <location>
        <begin position="364"/>
        <end position="385"/>
    </location>
</feature>
<dbReference type="PROSITE" id="PS50296">
    <property type="entry name" value="SUI1"/>
    <property type="match status" value="1"/>
</dbReference>
<evidence type="ECO:0000256" key="5">
    <source>
        <dbReference type="ARBA" id="ARBA00022990"/>
    </source>
</evidence>
<evidence type="ECO:0000256" key="3">
    <source>
        <dbReference type="ARBA" id="ARBA00022553"/>
    </source>
</evidence>
<dbReference type="Gene3D" id="3.30.780.10">
    <property type="entry name" value="SUI1-like domain"/>
    <property type="match status" value="1"/>
</dbReference>
<keyword evidence="9" id="KW-1185">Reference proteome</keyword>
<dbReference type="CDD" id="cd11566">
    <property type="entry name" value="eIF1_SUI1"/>
    <property type="match status" value="1"/>
</dbReference>
<keyword evidence="5" id="KW-0007">Acetylation</keyword>
<evidence type="ECO:0000313" key="8">
    <source>
        <dbReference type="EMBL" id="KAK7822636.1"/>
    </source>
</evidence>
<dbReference type="PANTHER" id="PTHR10388">
    <property type="entry name" value="EUKARYOTIC TRANSLATION INITIATION FACTOR SUI1"/>
    <property type="match status" value="1"/>
</dbReference>
<evidence type="ECO:0000256" key="6">
    <source>
        <dbReference type="SAM" id="MobiDB-lite"/>
    </source>
</evidence>
<dbReference type="GO" id="GO:0010468">
    <property type="term" value="P:regulation of gene expression"/>
    <property type="evidence" value="ECO:0007669"/>
    <property type="project" value="UniProtKB-ARBA"/>
</dbReference>
<dbReference type="Proteomes" id="UP001488838">
    <property type="component" value="Unassembled WGS sequence"/>
</dbReference>
<dbReference type="GO" id="GO:0003743">
    <property type="term" value="F:translation initiation factor activity"/>
    <property type="evidence" value="ECO:0007669"/>
    <property type="project" value="UniProtKB-KW"/>
</dbReference>
<gene>
    <name evidence="8" type="ORF">U0070_001984</name>
</gene>
<dbReference type="InterPro" id="IPR005874">
    <property type="entry name" value="SUI1_euk"/>
</dbReference>
<evidence type="ECO:0000256" key="2">
    <source>
        <dbReference type="ARBA" id="ARBA00022540"/>
    </source>
</evidence>
<dbReference type="InterPro" id="IPR001950">
    <property type="entry name" value="SUI1"/>
</dbReference>
<evidence type="ECO:0000256" key="4">
    <source>
        <dbReference type="ARBA" id="ARBA00022917"/>
    </source>
</evidence>
<name>A0AAW0J8S6_MYOGA</name>
<keyword evidence="4" id="KW-0648">Protein biosynthesis</keyword>
<dbReference type="EMBL" id="JBBHLL010000057">
    <property type="protein sequence ID" value="KAK7822636.1"/>
    <property type="molecule type" value="Genomic_DNA"/>
</dbReference>